<dbReference type="InterPro" id="IPR025528">
    <property type="entry name" value="BrnA_antitoxin"/>
</dbReference>
<evidence type="ECO:0000313" key="1">
    <source>
        <dbReference type="EMBL" id="MEG3439683.1"/>
    </source>
</evidence>
<dbReference type="EMBL" id="JBAFSM010000056">
    <property type="protein sequence ID" value="MEG3439683.1"/>
    <property type="molecule type" value="Genomic_DNA"/>
</dbReference>
<protein>
    <submittedName>
        <fullName evidence="1">BrnA antitoxin family protein</fullName>
    </submittedName>
</protein>
<comment type="caution">
    <text evidence="1">The sequence shown here is derived from an EMBL/GenBank/DDBJ whole genome shotgun (WGS) entry which is preliminary data.</text>
</comment>
<dbReference type="Proteomes" id="UP001328733">
    <property type="component" value="Unassembled WGS sequence"/>
</dbReference>
<sequence length="99" mass="11923">MSETGERKFFPDMSLDERQKKFLAMSDEESDYSDIPPLDDEFFKNARPVKRTPRTEQIGIRIDTEVIEWFKRRARGRGYQTLINDVLRTYVRHHIESER</sequence>
<dbReference type="RefSeq" id="WP_332867164.1">
    <property type="nucleotide sequence ID" value="NZ_JBAFSM010000056.1"/>
</dbReference>
<dbReference type="AlphaFoldDB" id="A0AAW9R002"/>
<evidence type="ECO:0000313" key="2">
    <source>
        <dbReference type="Proteomes" id="UP001328733"/>
    </source>
</evidence>
<gene>
    <name evidence="1" type="ORF">V0288_21325</name>
</gene>
<organism evidence="1 2">
    <name type="scientific">Pannus brasiliensis CCIBt3594</name>
    <dbReference type="NCBI Taxonomy" id="1427578"/>
    <lineage>
        <taxon>Bacteria</taxon>
        <taxon>Bacillati</taxon>
        <taxon>Cyanobacteriota</taxon>
        <taxon>Cyanophyceae</taxon>
        <taxon>Oscillatoriophycideae</taxon>
        <taxon>Chroococcales</taxon>
        <taxon>Microcystaceae</taxon>
        <taxon>Pannus</taxon>
    </lineage>
</organism>
<keyword evidence="2" id="KW-1185">Reference proteome</keyword>
<name>A0AAW9R002_9CHRO</name>
<proteinExistence type="predicted"/>
<dbReference type="Pfam" id="PF14384">
    <property type="entry name" value="BrnA_antitoxin"/>
    <property type="match status" value="1"/>
</dbReference>
<reference evidence="1 2" key="1">
    <citation type="submission" date="2024-01" db="EMBL/GenBank/DDBJ databases">
        <title>Genomic insights into the taxonomy and metabolism of the cyanobacterium Pannus brasiliensis CCIBt3594.</title>
        <authorList>
            <person name="Machado M."/>
            <person name="Botero N.B."/>
            <person name="Andreote A.P.D."/>
            <person name="Feitosa A.M.T."/>
            <person name="Popin R."/>
            <person name="Sivonen K."/>
            <person name="Fiore M.F."/>
        </authorList>
    </citation>
    <scope>NUCLEOTIDE SEQUENCE [LARGE SCALE GENOMIC DNA]</scope>
    <source>
        <strain evidence="1 2">CCIBt3594</strain>
    </source>
</reference>
<accession>A0AAW9R002</accession>